<name>A0A4U9U7Y7_SERFO</name>
<keyword evidence="6" id="KW-0739">Sodium transport</keyword>
<keyword evidence="2" id="KW-1003">Cell membrane</keyword>
<keyword evidence="6" id="KW-0813">Transport</keyword>
<organism evidence="7">
    <name type="scientific">Serratia fonticola</name>
    <dbReference type="NCBI Taxonomy" id="47917"/>
    <lineage>
        <taxon>Bacteria</taxon>
        <taxon>Pseudomonadati</taxon>
        <taxon>Pseudomonadota</taxon>
        <taxon>Gammaproteobacteria</taxon>
        <taxon>Enterobacterales</taxon>
        <taxon>Yersiniaceae</taxon>
        <taxon>Serratia</taxon>
    </lineage>
</organism>
<dbReference type="GO" id="GO:0006885">
    <property type="term" value="P:regulation of pH"/>
    <property type="evidence" value="ECO:0007669"/>
    <property type="project" value="InterPro"/>
</dbReference>
<dbReference type="GO" id="GO:0005886">
    <property type="term" value="C:plasma membrane"/>
    <property type="evidence" value="ECO:0007669"/>
    <property type="project" value="UniProtKB-SubCell"/>
</dbReference>
<evidence type="ECO:0000256" key="3">
    <source>
        <dbReference type="ARBA" id="ARBA00022692"/>
    </source>
</evidence>
<evidence type="ECO:0000256" key="4">
    <source>
        <dbReference type="ARBA" id="ARBA00022989"/>
    </source>
</evidence>
<keyword evidence="5" id="KW-0472">Membrane</keyword>
<evidence type="ECO:0000256" key="6">
    <source>
        <dbReference type="ARBA" id="ARBA00023201"/>
    </source>
</evidence>
<dbReference type="InterPro" id="IPR004670">
    <property type="entry name" value="NhaA"/>
</dbReference>
<reference evidence="7" key="1">
    <citation type="submission" date="2019-05" db="EMBL/GenBank/DDBJ databases">
        <authorList>
            <consortium name="Pathogen Informatics"/>
        </authorList>
    </citation>
    <scope>NUCLEOTIDE SEQUENCE [LARGE SCALE GENOMIC DNA]</scope>
    <source>
        <strain evidence="7">NCTC12965</strain>
    </source>
</reference>
<keyword evidence="3" id="KW-0812">Transmembrane</keyword>
<keyword evidence="6" id="KW-0915">Sodium</keyword>
<evidence type="ECO:0000256" key="1">
    <source>
        <dbReference type="ARBA" id="ARBA00004429"/>
    </source>
</evidence>
<keyword evidence="4" id="KW-1133">Transmembrane helix</keyword>
<dbReference type="InterPro" id="IPR023171">
    <property type="entry name" value="Na/H_antiporter_dom_sf"/>
</dbReference>
<evidence type="ECO:0000313" key="7">
    <source>
        <dbReference type="EMBL" id="VTR29066.1"/>
    </source>
</evidence>
<proteinExistence type="predicted"/>
<evidence type="ECO:0000256" key="2">
    <source>
        <dbReference type="ARBA" id="ARBA00022475"/>
    </source>
</evidence>
<keyword evidence="6" id="KW-0406">Ion transport</keyword>
<accession>A0A4U9U7Y7</accession>
<comment type="subcellular location">
    <subcellularLocation>
        <location evidence="1">Cell inner membrane</location>
        <topology evidence="1">Multi-pass membrane protein</topology>
    </subcellularLocation>
</comment>
<protein>
    <submittedName>
        <fullName evidence="7">Sodium/proton antiporter nhaA</fullName>
    </submittedName>
</protein>
<dbReference type="AlphaFoldDB" id="A0A4U9U7Y7"/>
<dbReference type="Pfam" id="PF06965">
    <property type="entry name" value="Na_H_antiport_1"/>
    <property type="match status" value="1"/>
</dbReference>
<dbReference type="EMBL" id="CABEEZ010000062">
    <property type="protein sequence ID" value="VTR29066.1"/>
    <property type="molecule type" value="Genomic_DNA"/>
</dbReference>
<gene>
    <name evidence="7" type="primary">nhaA_3</name>
    <name evidence="7" type="ORF">NCTC12965_02816</name>
</gene>
<evidence type="ECO:0000256" key="5">
    <source>
        <dbReference type="ARBA" id="ARBA00023136"/>
    </source>
</evidence>
<dbReference type="PANTHER" id="PTHR30341:SF0">
    <property type="entry name" value="NA(+)_H(+) ANTIPORTER NHAA"/>
    <property type="match status" value="1"/>
</dbReference>
<dbReference type="Gene3D" id="1.20.1530.10">
    <property type="entry name" value="Na+/H+ antiporter like domain"/>
    <property type="match status" value="1"/>
</dbReference>
<dbReference type="GO" id="GO:0015385">
    <property type="term" value="F:sodium:proton antiporter activity"/>
    <property type="evidence" value="ECO:0007669"/>
    <property type="project" value="TreeGrafter"/>
</dbReference>
<sequence length="112" mass="12851">MTYCDYYYSSIFASRSRRRHYSDRCRRGGIDHGQYPVQGLYQAFLNLPVAVSIASLEIAKPLLLWINDGLMAIFFLVVGLEVKRELLQGSLAGATKPSSLRLRHWAACWLRR</sequence>
<dbReference type="PANTHER" id="PTHR30341">
    <property type="entry name" value="SODIUM ION/PROTON ANTIPORTER NHAA-RELATED"/>
    <property type="match status" value="1"/>
</dbReference>